<dbReference type="InterPro" id="IPR005149">
    <property type="entry name" value="Tscrpt_reg_PadR_N"/>
</dbReference>
<evidence type="ECO:0000313" key="4">
    <source>
        <dbReference type="Proteomes" id="UP000315133"/>
    </source>
</evidence>
<feature type="compositionally biased region" description="Basic residues" evidence="1">
    <location>
        <begin position="56"/>
        <end position="71"/>
    </location>
</feature>
<gene>
    <name evidence="3" type="ORF">FB476_2847</name>
</gene>
<dbReference type="Proteomes" id="UP000315133">
    <property type="component" value="Unassembled WGS sequence"/>
</dbReference>
<protein>
    <submittedName>
        <fullName evidence="3">PadR family transcriptional regulator</fullName>
    </submittedName>
</protein>
<feature type="domain" description="Transcription regulator PadR N-terminal" evidence="2">
    <location>
        <begin position="80"/>
        <end position="148"/>
    </location>
</feature>
<dbReference type="PANTHER" id="PTHR43252:SF2">
    <property type="entry name" value="TRANSCRIPTION REGULATOR, PADR-LIKE FAMILY"/>
    <property type="match status" value="1"/>
</dbReference>
<dbReference type="SUPFAM" id="SSF46785">
    <property type="entry name" value="Winged helix' DNA-binding domain"/>
    <property type="match status" value="1"/>
</dbReference>
<sequence>MTYRGRGGFDPEQFFGPEGPFGPRGPLGPGGIFGPAGPFGTGGGWGGGWPGEQQGRHGHGPRGGGRGRPRARRGDVRNAVLKLLLDEPLNGYQLMQRIAEGTEGAWRPSSGAIYPALAQLEDEGLVRQTEIDGRKAYELTDAGRQAAEAGPDLSWSAQAGAEPEDPWAADRSHRGGRGPRGAAGFGPRGGGRRSAGQLWKALGSVAMATQAVGQAGDAQLSATAAELLEKTRRELYRLLAEAEVSRDDDWADATDDVDEVAEGEIMED</sequence>
<accession>A0A543K7Q5</accession>
<feature type="compositionally biased region" description="Gly residues" evidence="1">
    <location>
        <begin position="178"/>
        <end position="193"/>
    </location>
</feature>
<keyword evidence="4" id="KW-1185">Reference proteome</keyword>
<dbReference type="InterPro" id="IPR036388">
    <property type="entry name" value="WH-like_DNA-bd_sf"/>
</dbReference>
<organism evidence="3 4">
    <name type="scientific">Ornithinimicrobium humiphilum</name>
    <dbReference type="NCBI Taxonomy" id="125288"/>
    <lineage>
        <taxon>Bacteria</taxon>
        <taxon>Bacillati</taxon>
        <taxon>Actinomycetota</taxon>
        <taxon>Actinomycetes</taxon>
        <taxon>Micrococcales</taxon>
        <taxon>Ornithinimicrobiaceae</taxon>
        <taxon>Ornithinimicrobium</taxon>
    </lineage>
</organism>
<reference evidence="3 4" key="1">
    <citation type="submission" date="2019-06" db="EMBL/GenBank/DDBJ databases">
        <title>Sequencing the genomes of 1000 actinobacteria strains.</title>
        <authorList>
            <person name="Klenk H.-P."/>
        </authorList>
    </citation>
    <scope>NUCLEOTIDE SEQUENCE [LARGE SCALE GENOMIC DNA]</scope>
    <source>
        <strain evidence="3 4">DSM 12362</strain>
    </source>
</reference>
<name>A0A543K7Q5_9MICO</name>
<dbReference type="InterPro" id="IPR036390">
    <property type="entry name" value="WH_DNA-bd_sf"/>
</dbReference>
<dbReference type="EMBL" id="VFPU01000002">
    <property type="protein sequence ID" value="TQM91121.1"/>
    <property type="molecule type" value="Genomic_DNA"/>
</dbReference>
<feature type="region of interest" description="Disordered" evidence="1">
    <location>
        <begin position="143"/>
        <end position="195"/>
    </location>
</feature>
<evidence type="ECO:0000313" key="3">
    <source>
        <dbReference type="EMBL" id="TQM91121.1"/>
    </source>
</evidence>
<feature type="region of interest" description="Disordered" evidence="1">
    <location>
        <begin position="1"/>
        <end position="73"/>
    </location>
</feature>
<dbReference type="Pfam" id="PF03551">
    <property type="entry name" value="PadR"/>
    <property type="match status" value="1"/>
</dbReference>
<proteinExistence type="predicted"/>
<evidence type="ECO:0000256" key="1">
    <source>
        <dbReference type="SAM" id="MobiDB-lite"/>
    </source>
</evidence>
<evidence type="ECO:0000259" key="2">
    <source>
        <dbReference type="Pfam" id="PF03551"/>
    </source>
</evidence>
<comment type="caution">
    <text evidence="3">The sequence shown here is derived from an EMBL/GenBank/DDBJ whole genome shotgun (WGS) entry which is preliminary data.</text>
</comment>
<feature type="compositionally biased region" description="Gly residues" evidence="1">
    <location>
        <begin position="25"/>
        <end position="50"/>
    </location>
</feature>
<dbReference type="AlphaFoldDB" id="A0A543K7Q5"/>
<dbReference type="Gene3D" id="1.10.10.10">
    <property type="entry name" value="Winged helix-like DNA-binding domain superfamily/Winged helix DNA-binding domain"/>
    <property type="match status" value="1"/>
</dbReference>
<dbReference type="RefSeq" id="WP_238329810.1">
    <property type="nucleotide sequence ID" value="NZ_BAAAIL010000001.1"/>
</dbReference>
<dbReference type="PANTHER" id="PTHR43252">
    <property type="entry name" value="TRANSCRIPTIONAL REGULATOR YQJI"/>
    <property type="match status" value="1"/>
</dbReference>